<feature type="region of interest" description="Disordered" evidence="1">
    <location>
        <begin position="1"/>
        <end position="91"/>
    </location>
</feature>
<dbReference type="Proteomes" id="UP000095210">
    <property type="component" value="Chromosome"/>
</dbReference>
<feature type="compositionally biased region" description="Basic residues" evidence="1">
    <location>
        <begin position="66"/>
        <end position="77"/>
    </location>
</feature>
<feature type="compositionally biased region" description="Basic residues" evidence="1">
    <location>
        <begin position="181"/>
        <end position="195"/>
    </location>
</feature>
<evidence type="ECO:0000313" key="2">
    <source>
        <dbReference type="EMBL" id="AOS65942.1"/>
    </source>
</evidence>
<feature type="compositionally biased region" description="Basic residues" evidence="1">
    <location>
        <begin position="241"/>
        <end position="251"/>
    </location>
</feature>
<feature type="compositionally biased region" description="Basic residues" evidence="1">
    <location>
        <begin position="16"/>
        <end position="28"/>
    </location>
</feature>
<feature type="region of interest" description="Disordered" evidence="1">
    <location>
        <begin position="181"/>
        <end position="229"/>
    </location>
</feature>
<feature type="compositionally biased region" description="Basic residues" evidence="1">
    <location>
        <begin position="205"/>
        <end position="217"/>
    </location>
</feature>
<organism evidence="2 3">
    <name type="scientific">Actinoalloteichus hymeniacidonis</name>
    <dbReference type="NCBI Taxonomy" id="340345"/>
    <lineage>
        <taxon>Bacteria</taxon>
        <taxon>Bacillati</taxon>
        <taxon>Actinomycetota</taxon>
        <taxon>Actinomycetes</taxon>
        <taxon>Pseudonocardiales</taxon>
        <taxon>Pseudonocardiaceae</taxon>
        <taxon>Actinoalloteichus</taxon>
    </lineage>
</organism>
<evidence type="ECO:0000313" key="3">
    <source>
        <dbReference type="Proteomes" id="UP000095210"/>
    </source>
</evidence>
<dbReference type="AlphaFoldDB" id="A0AAC9N199"/>
<reference evidence="3" key="1">
    <citation type="submission" date="2016-03" db="EMBL/GenBank/DDBJ databases">
        <title>Complete genome sequence of the type strain Actinoalloteichus hymeniacidonis DSM 45092.</title>
        <authorList>
            <person name="Schaffert L."/>
            <person name="Albersmeier A."/>
            <person name="Winkler A."/>
            <person name="Kalinowski J."/>
            <person name="Zotchev S."/>
            <person name="Ruckert C."/>
        </authorList>
    </citation>
    <scope>NUCLEOTIDE SEQUENCE [LARGE SCALE GENOMIC DNA]</scope>
    <source>
        <strain evidence="3">HPA177(T) (DSM 45092(T))</strain>
    </source>
</reference>
<feature type="region of interest" description="Disordered" evidence="1">
    <location>
        <begin position="105"/>
        <end position="132"/>
    </location>
</feature>
<proteinExistence type="predicted"/>
<sequence length="274" mass="31056">MAAADAPGDVQPLIPTRKRYRSRSRVRPRISSPHPAHRLVGRAARRERPGNSIRRSSRPNSIRSAGGRRAHPGRRRSVGPGGERRNQNRTISLLRRRHHLAGHLPAGRDHRHSVHRVGRGTGRSRLGSHRARTRVTSAWSRWRITRTGHPHLASIPGGVVGVPSARTRPVTLGVPMRDPVRRRVAHPGPHRRRPSTIRCTPVPTGRHRALEHRRHHHPEGVAPDDRAGRWHRRRVVAPCHRVRSLRPHRRDGRGPSHPPQGNRLPGQRYPTRGR</sequence>
<protein>
    <submittedName>
        <fullName evidence="2">Uncharacterized protein</fullName>
    </submittedName>
</protein>
<feature type="compositionally biased region" description="Low complexity" evidence="1">
    <location>
        <begin position="50"/>
        <end position="65"/>
    </location>
</feature>
<gene>
    <name evidence="2" type="ORF">TL08_25865</name>
</gene>
<feature type="compositionally biased region" description="Basic residues" evidence="1">
    <location>
        <begin position="109"/>
        <end position="118"/>
    </location>
</feature>
<dbReference type="EMBL" id="CP014859">
    <property type="protein sequence ID" value="AOS65942.1"/>
    <property type="molecule type" value="Genomic_DNA"/>
</dbReference>
<evidence type="ECO:0000256" key="1">
    <source>
        <dbReference type="SAM" id="MobiDB-lite"/>
    </source>
</evidence>
<dbReference type="KEGG" id="ahm:TL08_25865"/>
<name>A0AAC9N199_9PSEU</name>
<feature type="region of interest" description="Disordered" evidence="1">
    <location>
        <begin position="241"/>
        <end position="274"/>
    </location>
</feature>
<keyword evidence="3" id="KW-1185">Reference proteome</keyword>
<accession>A0AAC9N199</accession>